<comment type="caution">
    <text evidence="2">The sequence shown here is derived from an EMBL/GenBank/DDBJ whole genome shotgun (WGS) entry which is preliminary data.</text>
</comment>
<keyword evidence="1" id="KW-0732">Signal</keyword>
<dbReference type="Gene3D" id="2.40.160.170">
    <property type="match status" value="1"/>
</dbReference>
<sequence>MRKTFVALAAVAGAATFVSGPSQAAAVAIGAKASTLGLGAEATIGINDYLNLRVPFNTFSYDYDDKDGGDVAYEGKLKLNSFGAQLDVHPFKGSFYLSGGLFANSNKINALARSTDASEAYEVGDSDYYTDPNDPLALRGRIDFKKTVPYLGLGWGNAIQGDSNFYFRFELGAYFQGAPKIELTPSGSATTGPNGTGDRFTVGDGSAVDQQFQAEVETERADLEDDTDDYKIYPVVGLALGWRFKL</sequence>
<accession>I8T9E4</accession>
<keyword evidence="3" id="KW-1185">Reference proteome</keyword>
<dbReference type="Proteomes" id="UP000003704">
    <property type="component" value="Unassembled WGS sequence"/>
</dbReference>
<feature type="signal peptide" evidence="1">
    <location>
        <begin position="1"/>
        <end position="24"/>
    </location>
</feature>
<organism evidence="2 3">
    <name type="scientific">Hydrocarboniphaga effusa AP103</name>
    <dbReference type="NCBI Taxonomy" id="1172194"/>
    <lineage>
        <taxon>Bacteria</taxon>
        <taxon>Pseudomonadati</taxon>
        <taxon>Pseudomonadota</taxon>
        <taxon>Gammaproteobacteria</taxon>
        <taxon>Nevskiales</taxon>
        <taxon>Nevskiaceae</taxon>
        <taxon>Hydrocarboniphaga</taxon>
    </lineage>
</organism>
<feature type="chain" id="PRO_5003714453" description="Outer membrane protein beta-barrel domain-containing protein" evidence="1">
    <location>
        <begin position="25"/>
        <end position="246"/>
    </location>
</feature>
<evidence type="ECO:0000313" key="2">
    <source>
        <dbReference type="EMBL" id="EIT70418.1"/>
    </source>
</evidence>
<proteinExistence type="predicted"/>
<dbReference type="RefSeq" id="WP_007183511.1">
    <property type="nucleotide sequence ID" value="NZ_AKGD01000001.1"/>
</dbReference>
<dbReference type="STRING" id="1172194.WQQ_05550"/>
<dbReference type="EMBL" id="AKGD01000001">
    <property type="protein sequence ID" value="EIT70418.1"/>
    <property type="molecule type" value="Genomic_DNA"/>
</dbReference>
<dbReference type="OrthoDB" id="517121at2"/>
<protein>
    <recommendedName>
        <fullName evidence="4">Outer membrane protein beta-barrel domain-containing protein</fullName>
    </recommendedName>
</protein>
<gene>
    <name evidence="2" type="ORF">WQQ_05550</name>
</gene>
<evidence type="ECO:0008006" key="4">
    <source>
        <dbReference type="Google" id="ProtNLM"/>
    </source>
</evidence>
<reference evidence="2 3" key="1">
    <citation type="journal article" date="2012" name="J. Bacteriol.">
        <title>Genome Sequence of n-Alkane-Degrading Hydrocarboniphaga effusa Strain AP103T (ATCC BAA-332T).</title>
        <authorList>
            <person name="Chang H.K."/>
            <person name="Zylstra G.J."/>
            <person name="Chae J.C."/>
        </authorList>
    </citation>
    <scope>NUCLEOTIDE SEQUENCE [LARGE SCALE GENOMIC DNA]</scope>
    <source>
        <strain evidence="2 3">AP103</strain>
    </source>
</reference>
<evidence type="ECO:0000313" key="3">
    <source>
        <dbReference type="Proteomes" id="UP000003704"/>
    </source>
</evidence>
<evidence type="ECO:0000256" key="1">
    <source>
        <dbReference type="SAM" id="SignalP"/>
    </source>
</evidence>
<name>I8T9E4_9GAMM</name>
<dbReference type="AlphaFoldDB" id="I8T9E4"/>